<comment type="caution">
    <text evidence="1">The sequence shown here is derived from an EMBL/GenBank/DDBJ whole genome shotgun (WGS) entry which is preliminary data.</text>
</comment>
<accession>A0ABD5LY20</accession>
<organism evidence="1">
    <name type="scientific">Proteus mirabilis</name>
    <dbReference type="NCBI Taxonomy" id="584"/>
    <lineage>
        <taxon>Bacteria</taxon>
        <taxon>Pseudomonadati</taxon>
        <taxon>Pseudomonadota</taxon>
        <taxon>Gammaproteobacteria</taxon>
        <taxon>Enterobacterales</taxon>
        <taxon>Morganellaceae</taxon>
        <taxon>Proteus</taxon>
    </lineage>
</organism>
<dbReference type="AlphaFoldDB" id="A0ABD5LY20"/>
<gene>
    <name evidence="1" type="ORF">I3679_014750</name>
</gene>
<name>A0ABD5LY20_PROMI</name>
<protein>
    <submittedName>
        <fullName evidence="1">Uncharacterized protein</fullName>
    </submittedName>
</protein>
<reference evidence="1" key="1">
    <citation type="submission" date="2021-05" db="EMBL/GenBank/DDBJ databases">
        <title>First report of NDM-5 and VEB-6 producing Proteus mirabilis isolated from blood of a sepsis patient in Kolkata, India.</title>
        <authorList>
            <person name="Halder G."/>
            <person name="Chaudhuri B."/>
            <person name="Dutta S."/>
        </authorList>
    </citation>
    <scope>NUCLEOTIDE SEQUENCE [LARGE SCALE GENOMIC DNA]</scope>
    <source>
        <strain evidence="1">7049</strain>
    </source>
</reference>
<dbReference type="EMBL" id="JADQCH020000002">
    <property type="protein sequence ID" value="MEY2344781.1"/>
    <property type="molecule type" value="Genomic_DNA"/>
</dbReference>
<proteinExistence type="predicted"/>
<sequence length="87" mass="9429">MALDNTHKKTALGALALDYGKDGFTVSVDLFDQYQYVKSPNRPFIVLAGIDVPKAPNGRRNIAQKGCGGTPAIRAYYCTVHTSLTII</sequence>
<evidence type="ECO:0000313" key="1">
    <source>
        <dbReference type="EMBL" id="MEY2344781.1"/>
    </source>
</evidence>